<dbReference type="InterPro" id="IPR011990">
    <property type="entry name" value="TPR-like_helical_dom_sf"/>
</dbReference>
<evidence type="ECO:0000313" key="1">
    <source>
        <dbReference type="EMBL" id="KAJ7763452.1"/>
    </source>
</evidence>
<keyword evidence="2" id="KW-1185">Reference proteome</keyword>
<protein>
    <submittedName>
        <fullName evidence="1">Uncharacterized protein</fullName>
    </submittedName>
</protein>
<reference evidence="1" key="1">
    <citation type="submission" date="2023-03" db="EMBL/GenBank/DDBJ databases">
        <title>Massive genome expansion in bonnet fungi (Mycena s.s.) driven by repeated elements and novel gene families across ecological guilds.</title>
        <authorList>
            <consortium name="Lawrence Berkeley National Laboratory"/>
            <person name="Harder C.B."/>
            <person name="Miyauchi S."/>
            <person name="Viragh M."/>
            <person name="Kuo A."/>
            <person name="Thoen E."/>
            <person name="Andreopoulos B."/>
            <person name="Lu D."/>
            <person name="Skrede I."/>
            <person name="Drula E."/>
            <person name="Henrissat B."/>
            <person name="Morin E."/>
            <person name="Kohler A."/>
            <person name="Barry K."/>
            <person name="LaButti K."/>
            <person name="Morin E."/>
            <person name="Salamov A."/>
            <person name="Lipzen A."/>
            <person name="Mereny Z."/>
            <person name="Hegedus B."/>
            <person name="Baldrian P."/>
            <person name="Stursova M."/>
            <person name="Weitz H."/>
            <person name="Taylor A."/>
            <person name="Grigoriev I.V."/>
            <person name="Nagy L.G."/>
            <person name="Martin F."/>
            <person name="Kauserud H."/>
        </authorList>
    </citation>
    <scope>NUCLEOTIDE SEQUENCE</scope>
    <source>
        <strain evidence="1">CBHHK182m</strain>
    </source>
</reference>
<organism evidence="1 2">
    <name type="scientific">Mycena metata</name>
    <dbReference type="NCBI Taxonomy" id="1033252"/>
    <lineage>
        <taxon>Eukaryota</taxon>
        <taxon>Fungi</taxon>
        <taxon>Dikarya</taxon>
        <taxon>Basidiomycota</taxon>
        <taxon>Agaricomycotina</taxon>
        <taxon>Agaricomycetes</taxon>
        <taxon>Agaricomycetidae</taxon>
        <taxon>Agaricales</taxon>
        <taxon>Marasmiineae</taxon>
        <taxon>Mycenaceae</taxon>
        <taxon>Mycena</taxon>
    </lineage>
</organism>
<sequence>MAMKHSQHALDFAQLTGNTREQSWALQELSWLNSHLGDYTASQGYAQKGQKVASISGNLYAEAAGLYYQAVSLHALGNNQ</sequence>
<proteinExistence type="predicted"/>
<dbReference type="EMBL" id="JARKIB010000030">
    <property type="protein sequence ID" value="KAJ7763452.1"/>
    <property type="molecule type" value="Genomic_DNA"/>
</dbReference>
<name>A0AAD7JEW6_9AGAR</name>
<dbReference type="Proteomes" id="UP001215598">
    <property type="component" value="Unassembled WGS sequence"/>
</dbReference>
<dbReference type="AlphaFoldDB" id="A0AAD7JEW6"/>
<feature type="non-terminal residue" evidence="1">
    <location>
        <position position="80"/>
    </location>
</feature>
<evidence type="ECO:0000313" key="2">
    <source>
        <dbReference type="Proteomes" id="UP001215598"/>
    </source>
</evidence>
<dbReference type="Gene3D" id="1.25.40.10">
    <property type="entry name" value="Tetratricopeptide repeat domain"/>
    <property type="match status" value="1"/>
</dbReference>
<accession>A0AAD7JEW6</accession>
<gene>
    <name evidence="1" type="ORF">B0H16DRAFT_1687938</name>
</gene>
<comment type="caution">
    <text evidence="1">The sequence shown here is derived from an EMBL/GenBank/DDBJ whole genome shotgun (WGS) entry which is preliminary data.</text>
</comment>